<evidence type="ECO:0000313" key="2">
    <source>
        <dbReference type="EMBL" id="MPM46710.1"/>
    </source>
</evidence>
<proteinExistence type="predicted"/>
<feature type="region of interest" description="Disordered" evidence="1">
    <location>
        <begin position="59"/>
        <end position="90"/>
    </location>
</feature>
<feature type="compositionally biased region" description="Polar residues" evidence="1">
    <location>
        <begin position="24"/>
        <end position="40"/>
    </location>
</feature>
<sequence length="90" mass="9167">MPVRTDADDGHTVVQNAHEDGSDDCSSNRTGSTIGGSTTDEAGADGIHLIVGTCGWGGRIEAGHANQGSHSREEAHIGIGEEENLVGVDA</sequence>
<reference evidence="2" key="1">
    <citation type="submission" date="2019-08" db="EMBL/GenBank/DDBJ databases">
        <authorList>
            <person name="Kucharzyk K."/>
            <person name="Murdoch R.W."/>
            <person name="Higgins S."/>
            <person name="Loffler F."/>
        </authorList>
    </citation>
    <scope>NUCLEOTIDE SEQUENCE</scope>
</reference>
<gene>
    <name evidence="2" type="ORF">SDC9_93416</name>
</gene>
<dbReference type="AlphaFoldDB" id="A0A645A0J7"/>
<feature type="compositionally biased region" description="Basic and acidic residues" evidence="1">
    <location>
        <begin position="1"/>
        <end position="11"/>
    </location>
</feature>
<organism evidence="2">
    <name type="scientific">bioreactor metagenome</name>
    <dbReference type="NCBI Taxonomy" id="1076179"/>
    <lineage>
        <taxon>unclassified sequences</taxon>
        <taxon>metagenomes</taxon>
        <taxon>ecological metagenomes</taxon>
    </lineage>
</organism>
<accession>A0A645A0J7</accession>
<comment type="caution">
    <text evidence="2">The sequence shown here is derived from an EMBL/GenBank/DDBJ whole genome shotgun (WGS) entry which is preliminary data.</text>
</comment>
<evidence type="ECO:0000256" key="1">
    <source>
        <dbReference type="SAM" id="MobiDB-lite"/>
    </source>
</evidence>
<feature type="region of interest" description="Disordered" evidence="1">
    <location>
        <begin position="1"/>
        <end position="44"/>
    </location>
</feature>
<protein>
    <submittedName>
        <fullName evidence="2">Uncharacterized protein</fullName>
    </submittedName>
</protein>
<name>A0A645A0J7_9ZZZZ</name>
<dbReference type="EMBL" id="VSSQ01011384">
    <property type="protein sequence ID" value="MPM46710.1"/>
    <property type="molecule type" value="Genomic_DNA"/>
</dbReference>